<evidence type="ECO:0000313" key="2">
    <source>
        <dbReference type="Proteomes" id="UP000054632"/>
    </source>
</evidence>
<sequence length="71" mass="8337">MYNGQRGIHRNRLPWTIQLFCEKWRKICFQNLDDFDCLKFILINYRVSESFTGNSLVSKVGIAYVITQGSC</sequence>
<name>A0A0V1E1P6_TRIPS</name>
<accession>A0A0V1E1P6</accession>
<reference evidence="1 2" key="1">
    <citation type="submission" date="2015-01" db="EMBL/GenBank/DDBJ databases">
        <title>Evolution of Trichinella species and genotypes.</title>
        <authorList>
            <person name="Korhonen P.K."/>
            <person name="Edoardo P."/>
            <person name="Giuseppe L.R."/>
            <person name="Gasser R.B."/>
        </authorList>
    </citation>
    <scope>NUCLEOTIDE SEQUENCE [LARGE SCALE GENOMIC DNA]</scope>
    <source>
        <strain evidence="1">ISS13</strain>
    </source>
</reference>
<comment type="caution">
    <text evidence="1">The sequence shown here is derived from an EMBL/GenBank/DDBJ whole genome shotgun (WGS) entry which is preliminary data.</text>
</comment>
<dbReference type="AlphaFoldDB" id="A0A0V1E1P6"/>
<evidence type="ECO:0000313" key="1">
    <source>
        <dbReference type="EMBL" id="KRY67526.1"/>
    </source>
</evidence>
<dbReference type="Proteomes" id="UP000054632">
    <property type="component" value="Unassembled WGS sequence"/>
</dbReference>
<protein>
    <submittedName>
        <fullName evidence="1">Uncharacterized protein</fullName>
    </submittedName>
</protein>
<proteinExistence type="predicted"/>
<dbReference type="EMBL" id="JYDR01000134">
    <property type="protein sequence ID" value="KRY67526.1"/>
    <property type="molecule type" value="Genomic_DNA"/>
</dbReference>
<organism evidence="1 2">
    <name type="scientific">Trichinella pseudospiralis</name>
    <name type="common">Parasitic roundworm</name>
    <dbReference type="NCBI Taxonomy" id="6337"/>
    <lineage>
        <taxon>Eukaryota</taxon>
        <taxon>Metazoa</taxon>
        <taxon>Ecdysozoa</taxon>
        <taxon>Nematoda</taxon>
        <taxon>Enoplea</taxon>
        <taxon>Dorylaimia</taxon>
        <taxon>Trichinellida</taxon>
        <taxon>Trichinellidae</taxon>
        <taxon>Trichinella</taxon>
    </lineage>
</organism>
<gene>
    <name evidence="1" type="ORF">T4A_12639</name>
</gene>